<keyword evidence="3" id="KW-0813">Transport</keyword>
<dbReference type="InterPro" id="IPR036163">
    <property type="entry name" value="HMA_dom_sf"/>
</dbReference>
<dbReference type="InterPro" id="IPR036412">
    <property type="entry name" value="HAD-like_sf"/>
</dbReference>
<dbReference type="Pfam" id="PF00702">
    <property type="entry name" value="Hydrolase"/>
    <property type="match status" value="1"/>
</dbReference>
<dbReference type="GO" id="GO:0005507">
    <property type="term" value="F:copper ion binding"/>
    <property type="evidence" value="ECO:0007669"/>
    <property type="project" value="InterPro"/>
</dbReference>
<dbReference type="InterPro" id="IPR023299">
    <property type="entry name" value="ATPase_P-typ_cyto_dom_N"/>
</dbReference>
<feature type="domain" description="HMA" evidence="15">
    <location>
        <begin position="200"/>
        <end position="266"/>
    </location>
</feature>
<keyword evidence="5" id="KW-0479">Metal-binding</keyword>
<reference evidence="18" key="1">
    <citation type="submission" date="2016-06" db="UniProtKB">
        <authorList>
            <consortium name="WormBaseParasite"/>
        </authorList>
    </citation>
    <scope>IDENTIFICATION</scope>
</reference>
<evidence type="ECO:0000256" key="8">
    <source>
        <dbReference type="ARBA" id="ARBA00022840"/>
    </source>
</evidence>
<keyword evidence="13 14" id="KW-0472">Membrane</keyword>
<keyword evidence="9" id="KW-1278">Translocase</keyword>
<dbReference type="NCBIfam" id="TIGR00003">
    <property type="entry name" value="copper ion binding protein"/>
    <property type="match status" value="3"/>
</dbReference>
<feature type="transmembrane region" description="Helical" evidence="14">
    <location>
        <begin position="771"/>
        <end position="794"/>
    </location>
</feature>
<dbReference type="FunFam" id="3.30.70.100:FF:000001">
    <property type="entry name" value="ATPase copper transporting beta"/>
    <property type="match status" value="3"/>
</dbReference>
<feature type="transmembrane region" description="Helical" evidence="14">
    <location>
        <begin position="563"/>
        <end position="582"/>
    </location>
</feature>
<dbReference type="GO" id="GO:0005524">
    <property type="term" value="F:ATP binding"/>
    <property type="evidence" value="ECO:0007669"/>
    <property type="project" value="UniProtKB-KW"/>
</dbReference>
<dbReference type="Gene3D" id="3.40.50.1000">
    <property type="entry name" value="HAD superfamily/HAD-like"/>
    <property type="match status" value="2"/>
</dbReference>
<dbReference type="Proteomes" id="UP000270296">
    <property type="component" value="Unassembled WGS sequence"/>
</dbReference>
<feature type="transmembrane region" description="Helical" evidence="14">
    <location>
        <begin position="323"/>
        <end position="342"/>
    </location>
</feature>
<evidence type="ECO:0000256" key="9">
    <source>
        <dbReference type="ARBA" id="ARBA00022967"/>
    </source>
</evidence>
<evidence type="ECO:0000256" key="2">
    <source>
        <dbReference type="ARBA" id="ARBA00012517"/>
    </source>
</evidence>
<dbReference type="InterPro" id="IPR023214">
    <property type="entry name" value="HAD_sf"/>
</dbReference>
<proteinExistence type="predicted"/>
<dbReference type="SUPFAM" id="SSF56784">
    <property type="entry name" value="HAD-like"/>
    <property type="match status" value="1"/>
</dbReference>
<dbReference type="EMBL" id="UZAM01006952">
    <property type="protein sequence ID" value="VDO95480.1"/>
    <property type="molecule type" value="Genomic_DNA"/>
</dbReference>
<evidence type="ECO:0000256" key="14">
    <source>
        <dbReference type="SAM" id="Phobius"/>
    </source>
</evidence>
<accession>A0A183IDT9</accession>
<dbReference type="InterPro" id="IPR018303">
    <property type="entry name" value="ATPase_P-typ_P_site"/>
</dbReference>
<feature type="transmembrane region" description="Helical" evidence="14">
    <location>
        <begin position="800"/>
        <end position="822"/>
    </location>
</feature>
<dbReference type="FunFam" id="3.40.50.1000:FF:000144">
    <property type="entry name" value="copper-transporting ATPase 1 isoform X2"/>
    <property type="match status" value="1"/>
</dbReference>
<evidence type="ECO:0000256" key="4">
    <source>
        <dbReference type="ARBA" id="ARBA00022692"/>
    </source>
</evidence>
<name>A0A183IDT9_9BILA</name>
<dbReference type="PROSITE" id="PS01047">
    <property type="entry name" value="HMA_1"/>
    <property type="match status" value="3"/>
</dbReference>
<dbReference type="OrthoDB" id="432719at2759"/>
<dbReference type="PANTHER" id="PTHR46594">
    <property type="entry name" value="P-TYPE CATION-TRANSPORTING ATPASE"/>
    <property type="match status" value="1"/>
</dbReference>
<evidence type="ECO:0000313" key="18">
    <source>
        <dbReference type="WBParaSite" id="SBAD_0000187101-mRNA-1"/>
    </source>
</evidence>
<evidence type="ECO:0000256" key="12">
    <source>
        <dbReference type="ARBA" id="ARBA00023065"/>
    </source>
</evidence>
<feature type="transmembrane region" description="Helical" evidence="14">
    <location>
        <begin position="504"/>
        <end position="531"/>
    </location>
</feature>
<evidence type="ECO:0000256" key="3">
    <source>
        <dbReference type="ARBA" id="ARBA00022448"/>
    </source>
</evidence>
<evidence type="ECO:0000313" key="17">
    <source>
        <dbReference type="Proteomes" id="UP000270296"/>
    </source>
</evidence>
<keyword evidence="4 14" id="KW-0812">Transmembrane</keyword>
<comment type="subcellular location">
    <subcellularLocation>
        <location evidence="1">Endomembrane system</location>
        <topology evidence="1">Multi-pass membrane protein</topology>
    </subcellularLocation>
</comment>
<dbReference type="InterPro" id="IPR017969">
    <property type="entry name" value="Heavy-metal-associated_CS"/>
</dbReference>
<dbReference type="Gene3D" id="3.30.70.100">
    <property type="match status" value="3"/>
</dbReference>
<keyword evidence="12" id="KW-0406">Ion transport</keyword>
<dbReference type="EC" id="7.2.2.8" evidence="2"/>
<keyword evidence="7" id="KW-0187">Copper transport</keyword>
<protein>
    <recommendedName>
        <fullName evidence="2">P-type Cu(+) transporter</fullName>
        <ecNumber evidence="2">7.2.2.8</ecNumber>
    </recommendedName>
</protein>
<evidence type="ECO:0000256" key="7">
    <source>
        <dbReference type="ARBA" id="ARBA00022796"/>
    </source>
</evidence>
<keyword evidence="8" id="KW-0067">ATP-binding</keyword>
<dbReference type="GO" id="GO:0140581">
    <property type="term" value="F:P-type monovalent copper transporter activity"/>
    <property type="evidence" value="ECO:0007669"/>
    <property type="project" value="UniProtKB-EC"/>
</dbReference>
<evidence type="ECO:0000256" key="10">
    <source>
        <dbReference type="ARBA" id="ARBA00022989"/>
    </source>
</evidence>
<evidence type="ECO:0000259" key="15">
    <source>
        <dbReference type="PROSITE" id="PS50846"/>
    </source>
</evidence>
<dbReference type="SUPFAM" id="SSF81665">
    <property type="entry name" value="Calcium ATPase, transmembrane domain M"/>
    <property type="match status" value="1"/>
</dbReference>
<feature type="domain" description="HMA" evidence="15">
    <location>
        <begin position="123"/>
        <end position="189"/>
    </location>
</feature>
<feature type="transmembrane region" description="Helical" evidence="14">
    <location>
        <begin position="354"/>
        <end position="380"/>
    </location>
</feature>
<dbReference type="AlphaFoldDB" id="A0A183IDT9"/>
<feature type="domain" description="HMA" evidence="15">
    <location>
        <begin position="4"/>
        <end position="71"/>
    </location>
</feature>
<keyword evidence="11" id="KW-0186">Copper</keyword>
<evidence type="ECO:0000256" key="11">
    <source>
        <dbReference type="ARBA" id="ARBA00023008"/>
    </source>
</evidence>
<dbReference type="PROSITE" id="PS50846">
    <property type="entry name" value="HMA_2"/>
    <property type="match status" value="3"/>
</dbReference>
<reference evidence="16 17" key="2">
    <citation type="submission" date="2018-11" db="EMBL/GenBank/DDBJ databases">
        <authorList>
            <consortium name="Pathogen Informatics"/>
        </authorList>
    </citation>
    <scope>NUCLEOTIDE SEQUENCE [LARGE SCALE GENOMIC DNA]</scope>
</reference>
<feature type="transmembrane region" description="Helical" evidence="14">
    <location>
        <begin position="281"/>
        <end position="300"/>
    </location>
</feature>
<dbReference type="WBParaSite" id="SBAD_0000187101-mRNA-1">
    <property type="protein sequence ID" value="SBAD_0000187101-mRNA-1"/>
    <property type="gene ID" value="SBAD_0000187101"/>
</dbReference>
<keyword evidence="10 14" id="KW-1133">Transmembrane helix</keyword>
<evidence type="ECO:0000256" key="5">
    <source>
        <dbReference type="ARBA" id="ARBA00022723"/>
    </source>
</evidence>
<keyword evidence="17" id="KW-1185">Reference proteome</keyword>
<evidence type="ECO:0000256" key="1">
    <source>
        <dbReference type="ARBA" id="ARBA00004127"/>
    </source>
</evidence>
<dbReference type="InterPro" id="IPR006122">
    <property type="entry name" value="HMA_Cu_ion-bd"/>
</dbReference>
<dbReference type="SUPFAM" id="SSF55008">
    <property type="entry name" value="HMA, heavy metal-associated domain"/>
    <property type="match status" value="3"/>
</dbReference>
<dbReference type="CDD" id="cd00371">
    <property type="entry name" value="HMA"/>
    <property type="match status" value="3"/>
</dbReference>
<organism evidence="18">
    <name type="scientific">Soboliphyme baturini</name>
    <dbReference type="NCBI Taxonomy" id="241478"/>
    <lineage>
        <taxon>Eukaryota</taxon>
        <taxon>Metazoa</taxon>
        <taxon>Ecdysozoa</taxon>
        <taxon>Nematoda</taxon>
        <taxon>Enoplea</taxon>
        <taxon>Dorylaimia</taxon>
        <taxon>Dioctophymatida</taxon>
        <taxon>Dioctophymatoidea</taxon>
        <taxon>Soboliphymatidae</taxon>
        <taxon>Soboliphyme</taxon>
    </lineage>
</organism>
<keyword evidence="6" id="KW-0547">Nucleotide-binding</keyword>
<dbReference type="PANTHER" id="PTHR46594:SF4">
    <property type="entry name" value="P-TYPE CATION-TRANSPORTING ATPASE"/>
    <property type="match status" value="1"/>
</dbReference>
<evidence type="ECO:0000313" key="16">
    <source>
        <dbReference type="EMBL" id="VDO95480.1"/>
    </source>
</evidence>
<evidence type="ECO:0000256" key="6">
    <source>
        <dbReference type="ARBA" id="ARBA00022741"/>
    </source>
</evidence>
<evidence type="ECO:0000256" key="13">
    <source>
        <dbReference type="ARBA" id="ARBA00023136"/>
    </source>
</evidence>
<dbReference type="GO" id="GO:0012505">
    <property type="term" value="C:endomembrane system"/>
    <property type="evidence" value="ECO:0007669"/>
    <property type="project" value="UniProtKB-SubCell"/>
</dbReference>
<gene>
    <name evidence="16" type="ORF">SBAD_LOCUS1783</name>
</gene>
<feature type="transmembrane region" description="Helical" evidence="14">
    <location>
        <begin position="386"/>
        <end position="406"/>
    </location>
</feature>
<dbReference type="Gene3D" id="2.70.150.10">
    <property type="entry name" value="Calcium-transporting ATPase, cytoplasmic transduction domain A"/>
    <property type="match status" value="1"/>
</dbReference>
<sequence>MKIDQCRLAIEGMTCHSCEEHIKRVILARLPAVVDVQVSVATHSATVKYDEDRCTASDIADVIRDIGYEADVLSQFDALDEKESRYSSVKSDEYAHSSDRSAVGLGDSSAYFEPRRQKTEKDEKCSIAIQGMMCVSCVSKVEQMVKKIVGVSKVSVSLMSAKAEVIYDLNLTDPEYVASKITAMGFPAEVIQQRATTDVEKLELVISGMSCTSCVHRIETAVRALRGVSSVSVSFATSLGTIMFNSDHIGARSIIEAIERHHNFKHILNLDIDCFRWRNSFLISLVFALPVVAIMIYYHWIQGTPMHPEKQYLLFPGVSMDNLLLFLLCTPVQFIGGWYFYVQSYKALRHCSTNMDVLVVLATTIAYVYSLVILVLAASLRWSASPMTFFDVPPMLVLFITLGRWLENIAKRKTSEALSLLASLQEKDAILIQLGAHNEILFEQNVDSVLLQRSKVIAGSLNMNGTVIIEATHVGQESTLSQIVRLVEEAQTSKAPIQQVADKIAGYFVPGVIVVSTVTWFVWVLVGFYHIESIRLHVMGYKYTISQNGSLSSEDYKLIFKNAFEYAMTVLAIACPCALGLATPTAVMVGTGVGAANGILIKGGEPLEAAHKITTVVFDKTGTITKGMPQLYKICIFSSLKHCPLSNFLAIVGTAEVNSEHPIGSAITAYVKQVAGFVSIADTVKPEALLAVYSLQAMGLKVILLSGDNVRTATAVARQVGIKTVFAEVLPEQKMRKVEQLQKCGEMNNLLDVVAAVDLSKKTTRRIRFNFLFASIYNLLGIPIAAGVLSPLGISIQPWMAAAFMALSSVSVLTSSLLLKLYRKPSYRKMNNAGFRKYVSTLDSVSDRDVEVHIGLQEYRHRRRIRGIENPTV</sequence>
<dbReference type="InterPro" id="IPR023298">
    <property type="entry name" value="ATPase_P-typ_TM_dom_sf"/>
</dbReference>
<dbReference type="InterPro" id="IPR006121">
    <property type="entry name" value="HMA_dom"/>
</dbReference>
<dbReference type="Pfam" id="PF00403">
    <property type="entry name" value="HMA"/>
    <property type="match status" value="3"/>
</dbReference>
<dbReference type="Gene3D" id="3.40.1110.10">
    <property type="entry name" value="Calcium-transporting ATPase, cytoplasmic domain N"/>
    <property type="match status" value="2"/>
</dbReference>
<dbReference type="PROSITE" id="PS00154">
    <property type="entry name" value="ATPASE_E1_E2"/>
    <property type="match status" value="1"/>
</dbReference>